<evidence type="ECO:0000313" key="4">
    <source>
        <dbReference type="Proteomes" id="UP000198634"/>
    </source>
</evidence>
<keyword evidence="4" id="KW-1185">Reference proteome</keyword>
<sequence>MFENLEIFRMAQALATHAGARQSVVAQNIANADTPGYKALDVAPFEDLYQPATRSGGSASGRNDMFFGASVAKISFEPDGSPASPNGNSVSLENEMVKAVDVKRQHDQALAIYKSSMTILRASIGRR</sequence>
<dbReference type="Pfam" id="PF00460">
    <property type="entry name" value="Flg_bb_rod"/>
    <property type="match status" value="1"/>
</dbReference>
<keyword evidence="3" id="KW-0969">Cilium</keyword>
<dbReference type="InterPro" id="IPR001444">
    <property type="entry name" value="Flag_bb_rod_N"/>
</dbReference>
<feature type="domain" description="Flagellar basal body rod protein N-terminal" evidence="2">
    <location>
        <begin position="20"/>
        <end position="38"/>
    </location>
</feature>
<evidence type="ECO:0000313" key="3">
    <source>
        <dbReference type="EMBL" id="SEQ70962.1"/>
    </source>
</evidence>
<protein>
    <submittedName>
        <fullName evidence="3">Flagellar basal-body rod protein FlgB</fullName>
    </submittedName>
</protein>
<proteinExistence type="predicted"/>
<dbReference type="OrthoDB" id="9788334at2"/>
<keyword evidence="3" id="KW-0282">Flagellum</keyword>
<dbReference type="RefSeq" id="WP_090270521.1">
    <property type="nucleotide sequence ID" value="NZ_FOEP01000011.1"/>
</dbReference>
<evidence type="ECO:0000256" key="1">
    <source>
        <dbReference type="ARBA" id="ARBA00004117"/>
    </source>
</evidence>
<gene>
    <name evidence="3" type="ORF">SAMN04488092_11195</name>
</gene>
<dbReference type="EMBL" id="FOEP01000011">
    <property type="protein sequence ID" value="SEQ70962.1"/>
    <property type="molecule type" value="Genomic_DNA"/>
</dbReference>
<organism evidence="3 4">
    <name type="scientific">Thalassovita taeanensis</name>
    <dbReference type="NCBI Taxonomy" id="657014"/>
    <lineage>
        <taxon>Bacteria</taxon>
        <taxon>Pseudomonadati</taxon>
        <taxon>Pseudomonadota</taxon>
        <taxon>Alphaproteobacteria</taxon>
        <taxon>Rhodobacterales</taxon>
        <taxon>Roseobacteraceae</taxon>
        <taxon>Thalassovita</taxon>
    </lineage>
</organism>
<reference evidence="3 4" key="1">
    <citation type="submission" date="2016-10" db="EMBL/GenBank/DDBJ databases">
        <authorList>
            <person name="de Groot N.N."/>
        </authorList>
    </citation>
    <scope>NUCLEOTIDE SEQUENCE [LARGE SCALE GENOMIC DNA]</scope>
    <source>
        <strain evidence="3 4">DSM 22007</strain>
    </source>
</reference>
<dbReference type="AlphaFoldDB" id="A0A1H9I8T2"/>
<evidence type="ECO:0000259" key="2">
    <source>
        <dbReference type="Pfam" id="PF00460"/>
    </source>
</evidence>
<dbReference type="GO" id="GO:0009425">
    <property type="term" value="C:bacterial-type flagellum basal body"/>
    <property type="evidence" value="ECO:0007669"/>
    <property type="project" value="UniProtKB-SubCell"/>
</dbReference>
<dbReference type="Proteomes" id="UP000198634">
    <property type="component" value="Unassembled WGS sequence"/>
</dbReference>
<name>A0A1H9I8T2_9RHOB</name>
<dbReference type="STRING" id="657014.SAMN04488092_11195"/>
<keyword evidence="3" id="KW-0966">Cell projection</keyword>
<accession>A0A1H9I8T2</accession>
<dbReference type="NCBIfam" id="NF009270">
    <property type="entry name" value="PRK12627.1"/>
    <property type="match status" value="1"/>
</dbReference>
<comment type="subcellular location">
    <subcellularLocation>
        <location evidence="1">Bacterial flagellum basal body</location>
    </subcellularLocation>
</comment>